<dbReference type="GO" id="GO:0005743">
    <property type="term" value="C:mitochondrial inner membrane"/>
    <property type="evidence" value="ECO:0007669"/>
    <property type="project" value="UniProtKB-SubCell"/>
</dbReference>
<keyword evidence="8" id="KW-0472">Membrane</keyword>
<feature type="compositionally biased region" description="Acidic residues" evidence="10">
    <location>
        <begin position="45"/>
        <end position="58"/>
    </location>
</feature>
<dbReference type="InterPro" id="IPR036811">
    <property type="entry name" value="Ubol_cytC_Rdtase_hinge_dom_sf"/>
</dbReference>
<gene>
    <name evidence="12" type="ORF">TrLO_g14674</name>
</gene>
<feature type="compositionally biased region" description="Low complexity" evidence="10">
    <location>
        <begin position="25"/>
        <end position="40"/>
    </location>
</feature>
<comment type="subcellular location">
    <subcellularLocation>
        <location evidence="1">Mitochondrion inner membrane</location>
        <topology evidence="1">Peripheral membrane protein</topology>
        <orientation evidence="1">Intermembrane side</orientation>
    </subcellularLocation>
</comment>
<feature type="domain" description="Ubiquinol-cytochrome C reductase hinge" evidence="11">
    <location>
        <begin position="59"/>
        <end position="118"/>
    </location>
</feature>
<evidence type="ECO:0000256" key="1">
    <source>
        <dbReference type="ARBA" id="ARBA00004137"/>
    </source>
</evidence>
<dbReference type="PANTHER" id="PTHR15336">
    <property type="entry name" value="UBIQUINOL-CYTOCHROME C REDUCTASE COMPLEX 7.8 KDA PROTEIN"/>
    <property type="match status" value="1"/>
</dbReference>
<proteinExistence type="inferred from homology"/>
<dbReference type="InterPro" id="IPR003422">
    <property type="entry name" value="Cyt_b-c1_6"/>
</dbReference>
<dbReference type="Gene3D" id="1.10.287.20">
    <property type="entry name" value="Ubiquinol-cytochrome C reductase hinge domain"/>
    <property type="match status" value="1"/>
</dbReference>
<keyword evidence="13" id="KW-1185">Reference proteome</keyword>
<evidence type="ECO:0000256" key="7">
    <source>
        <dbReference type="ARBA" id="ARBA00023128"/>
    </source>
</evidence>
<keyword evidence="6" id="KW-0249">Electron transport</keyword>
<keyword evidence="5" id="KW-0999">Mitochondrion inner membrane</keyword>
<name>A0A9W6ZV87_9STRA</name>
<protein>
    <recommendedName>
        <fullName evidence="11">Ubiquinol-cytochrome C reductase hinge domain-containing protein</fullName>
    </recommendedName>
</protein>
<evidence type="ECO:0000256" key="9">
    <source>
        <dbReference type="ARBA" id="ARBA00023157"/>
    </source>
</evidence>
<evidence type="ECO:0000256" key="6">
    <source>
        <dbReference type="ARBA" id="ARBA00022982"/>
    </source>
</evidence>
<feature type="region of interest" description="Disordered" evidence="10">
    <location>
        <begin position="23"/>
        <end position="58"/>
    </location>
</feature>
<sequence length="118" mass="13189">MRFALCHSSYYESADGCVELKSAVSSPQSSTTASTTYPTPNVAQMEEDDDDDDEDEPVDVLPKLREDCMSSCGKEISNYKACEERIAEKGHGDCESWYFDQLACVDKCVVPQLFEHTK</sequence>
<dbReference type="InterPro" id="IPR023184">
    <property type="entry name" value="Ubol_cytC_Rdtase_hinge_dom"/>
</dbReference>
<reference evidence="13" key="1">
    <citation type="journal article" date="2023" name="Commun. Biol.">
        <title>Genome analysis of Parmales, the sister group of diatoms, reveals the evolutionary specialization of diatoms from phago-mixotrophs to photoautotrophs.</title>
        <authorList>
            <person name="Ban H."/>
            <person name="Sato S."/>
            <person name="Yoshikawa S."/>
            <person name="Yamada K."/>
            <person name="Nakamura Y."/>
            <person name="Ichinomiya M."/>
            <person name="Sato N."/>
            <person name="Blanc-Mathieu R."/>
            <person name="Endo H."/>
            <person name="Kuwata A."/>
            <person name="Ogata H."/>
        </authorList>
    </citation>
    <scope>NUCLEOTIDE SEQUENCE [LARGE SCALE GENOMIC DNA]</scope>
    <source>
        <strain evidence="13">NIES 3700</strain>
    </source>
</reference>
<evidence type="ECO:0000256" key="10">
    <source>
        <dbReference type="SAM" id="MobiDB-lite"/>
    </source>
</evidence>
<keyword evidence="3" id="KW-0813">Transport</keyword>
<evidence type="ECO:0000313" key="12">
    <source>
        <dbReference type="EMBL" id="GMH61047.1"/>
    </source>
</evidence>
<organism evidence="12 13">
    <name type="scientific">Triparma laevis f. longispina</name>
    <dbReference type="NCBI Taxonomy" id="1714387"/>
    <lineage>
        <taxon>Eukaryota</taxon>
        <taxon>Sar</taxon>
        <taxon>Stramenopiles</taxon>
        <taxon>Ochrophyta</taxon>
        <taxon>Bolidophyceae</taxon>
        <taxon>Parmales</taxon>
        <taxon>Triparmaceae</taxon>
        <taxon>Triparma</taxon>
    </lineage>
</organism>
<keyword evidence="7" id="KW-0496">Mitochondrion</keyword>
<dbReference type="OrthoDB" id="405848at2759"/>
<dbReference type="SUPFAM" id="SSF81531">
    <property type="entry name" value="Non-heme 11 kDa protein of cytochrome bc1 complex (Ubiquinol-cytochrome c reductase)"/>
    <property type="match status" value="1"/>
</dbReference>
<evidence type="ECO:0000256" key="2">
    <source>
        <dbReference type="ARBA" id="ARBA00006498"/>
    </source>
</evidence>
<dbReference type="AlphaFoldDB" id="A0A9W6ZV87"/>
<dbReference type="Pfam" id="PF02320">
    <property type="entry name" value="UCR_hinge"/>
    <property type="match status" value="1"/>
</dbReference>
<comment type="caution">
    <text evidence="12">The sequence shown here is derived from an EMBL/GenBank/DDBJ whole genome shotgun (WGS) entry which is preliminary data.</text>
</comment>
<keyword evidence="4" id="KW-0679">Respiratory chain</keyword>
<evidence type="ECO:0000256" key="4">
    <source>
        <dbReference type="ARBA" id="ARBA00022660"/>
    </source>
</evidence>
<dbReference type="FunFam" id="1.10.287.20:FF:000001">
    <property type="entry name" value="Cytochrome b-c1 complex subunit 6"/>
    <property type="match status" value="1"/>
</dbReference>
<evidence type="ECO:0000256" key="8">
    <source>
        <dbReference type="ARBA" id="ARBA00023136"/>
    </source>
</evidence>
<comment type="similarity">
    <text evidence="2">Belongs to the UQCRH/QCR6 family.</text>
</comment>
<dbReference type="EMBL" id="BRXW01000505">
    <property type="protein sequence ID" value="GMH61047.1"/>
    <property type="molecule type" value="Genomic_DNA"/>
</dbReference>
<dbReference type="GO" id="GO:0006122">
    <property type="term" value="P:mitochondrial electron transport, ubiquinol to cytochrome c"/>
    <property type="evidence" value="ECO:0007669"/>
    <property type="project" value="InterPro"/>
</dbReference>
<dbReference type="Proteomes" id="UP001165122">
    <property type="component" value="Unassembled WGS sequence"/>
</dbReference>
<accession>A0A9W6ZV87</accession>
<evidence type="ECO:0000256" key="3">
    <source>
        <dbReference type="ARBA" id="ARBA00022448"/>
    </source>
</evidence>
<dbReference type="PANTHER" id="PTHR15336:SF0">
    <property type="entry name" value="CYTOCHROME B-C1 COMPLEX SUBUNIT 6, MITOCHONDRIAL"/>
    <property type="match status" value="1"/>
</dbReference>
<keyword evidence="9" id="KW-1015">Disulfide bond</keyword>
<evidence type="ECO:0000313" key="13">
    <source>
        <dbReference type="Proteomes" id="UP001165122"/>
    </source>
</evidence>
<evidence type="ECO:0000259" key="11">
    <source>
        <dbReference type="Pfam" id="PF02320"/>
    </source>
</evidence>
<evidence type="ECO:0000256" key="5">
    <source>
        <dbReference type="ARBA" id="ARBA00022792"/>
    </source>
</evidence>